<name>A0A2G8K934_STIJA</name>
<dbReference type="Proteomes" id="UP000230750">
    <property type="component" value="Unassembled WGS sequence"/>
</dbReference>
<feature type="region of interest" description="Disordered" evidence="1">
    <location>
        <begin position="454"/>
        <end position="531"/>
    </location>
</feature>
<dbReference type="AlphaFoldDB" id="A0A2G8K934"/>
<dbReference type="Gene3D" id="3.60.40.10">
    <property type="entry name" value="PPM-type phosphatase domain"/>
    <property type="match status" value="1"/>
</dbReference>
<dbReference type="OrthoDB" id="10025511at2759"/>
<dbReference type="STRING" id="307972.A0A2G8K934"/>
<dbReference type="Pfam" id="PF00481">
    <property type="entry name" value="PP2C"/>
    <property type="match status" value="1"/>
</dbReference>
<feature type="compositionally biased region" description="Basic residues" evidence="1">
    <location>
        <begin position="575"/>
        <end position="584"/>
    </location>
</feature>
<dbReference type="InterPro" id="IPR036457">
    <property type="entry name" value="PPM-type-like_dom_sf"/>
</dbReference>
<evidence type="ECO:0000313" key="3">
    <source>
        <dbReference type="EMBL" id="PIK44479.1"/>
    </source>
</evidence>
<accession>A0A2G8K934</accession>
<gene>
    <name evidence="3" type="ORF">BSL78_18651</name>
</gene>
<feature type="compositionally biased region" description="Low complexity" evidence="1">
    <location>
        <begin position="558"/>
        <end position="574"/>
    </location>
</feature>
<feature type="compositionally biased region" description="Low complexity" evidence="1">
    <location>
        <begin position="520"/>
        <end position="531"/>
    </location>
</feature>
<keyword evidence="4" id="KW-1185">Reference proteome</keyword>
<evidence type="ECO:0000256" key="1">
    <source>
        <dbReference type="SAM" id="MobiDB-lite"/>
    </source>
</evidence>
<protein>
    <recommendedName>
        <fullName evidence="2">PPM-type phosphatase domain-containing protein</fullName>
    </recommendedName>
</protein>
<dbReference type="PROSITE" id="PS51746">
    <property type="entry name" value="PPM_2"/>
    <property type="match status" value="1"/>
</dbReference>
<organism evidence="3 4">
    <name type="scientific">Stichopus japonicus</name>
    <name type="common">Sea cucumber</name>
    <dbReference type="NCBI Taxonomy" id="307972"/>
    <lineage>
        <taxon>Eukaryota</taxon>
        <taxon>Metazoa</taxon>
        <taxon>Echinodermata</taxon>
        <taxon>Eleutherozoa</taxon>
        <taxon>Echinozoa</taxon>
        <taxon>Holothuroidea</taxon>
        <taxon>Aspidochirotacea</taxon>
        <taxon>Aspidochirotida</taxon>
        <taxon>Stichopodidae</taxon>
        <taxon>Apostichopus</taxon>
    </lineage>
</organism>
<feature type="compositionally biased region" description="Low complexity" evidence="1">
    <location>
        <begin position="462"/>
        <end position="472"/>
    </location>
</feature>
<evidence type="ECO:0000259" key="2">
    <source>
        <dbReference type="PROSITE" id="PS51746"/>
    </source>
</evidence>
<feature type="region of interest" description="Disordered" evidence="1">
    <location>
        <begin position="547"/>
        <end position="603"/>
    </location>
</feature>
<dbReference type="GO" id="GO:0004722">
    <property type="term" value="F:protein serine/threonine phosphatase activity"/>
    <property type="evidence" value="ECO:0007669"/>
    <property type="project" value="InterPro"/>
</dbReference>
<dbReference type="SUPFAM" id="SSF81606">
    <property type="entry name" value="PP2C-like"/>
    <property type="match status" value="1"/>
</dbReference>
<feature type="domain" description="PPM-type phosphatase" evidence="2">
    <location>
        <begin position="38"/>
        <end position="343"/>
    </location>
</feature>
<dbReference type="InterPro" id="IPR001932">
    <property type="entry name" value="PPM-type_phosphatase-like_dom"/>
</dbReference>
<dbReference type="PANTHER" id="PTHR47992">
    <property type="entry name" value="PROTEIN PHOSPHATASE"/>
    <property type="match status" value="1"/>
</dbReference>
<dbReference type="InterPro" id="IPR015655">
    <property type="entry name" value="PP2C"/>
</dbReference>
<dbReference type="CDD" id="cd00143">
    <property type="entry name" value="PP2Cc"/>
    <property type="match status" value="1"/>
</dbReference>
<proteinExistence type="predicted"/>
<evidence type="ECO:0000313" key="4">
    <source>
        <dbReference type="Proteomes" id="UP000230750"/>
    </source>
</evidence>
<dbReference type="FunFam" id="3.60.40.10:FF:000060">
    <property type="entry name" value="Protein phosphatase 2c"/>
    <property type="match status" value="1"/>
</dbReference>
<reference evidence="3 4" key="1">
    <citation type="journal article" date="2017" name="PLoS Biol.">
        <title>The sea cucumber genome provides insights into morphological evolution and visceral regeneration.</title>
        <authorList>
            <person name="Zhang X."/>
            <person name="Sun L."/>
            <person name="Yuan J."/>
            <person name="Sun Y."/>
            <person name="Gao Y."/>
            <person name="Zhang L."/>
            <person name="Li S."/>
            <person name="Dai H."/>
            <person name="Hamel J.F."/>
            <person name="Liu C."/>
            <person name="Yu Y."/>
            <person name="Liu S."/>
            <person name="Lin W."/>
            <person name="Guo K."/>
            <person name="Jin S."/>
            <person name="Xu P."/>
            <person name="Storey K.B."/>
            <person name="Huan P."/>
            <person name="Zhang T."/>
            <person name="Zhou Y."/>
            <person name="Zhang J."/>
            <person name="Lin C."/>
            <person name="Li X."/>
            <person name="Xing L."/>
            <person name="Huo D."/>
            <person name="Sun M."/>
            <person name="Wang L."/>
            <person name="Mercier A."/>
            <person name="Li F."/>
            <person name="Yang H."/>
            <person name="Xiang J."/>
        </authorList>
    </citation>
    <scope>NUCLEOTIDE SEQUENCE [LARGE SCALE GENOMIC DNA]</scope>
    <source>
        <strain evidence="3">Shaxun</strain>
        <tissue evidence="3">Muscle</tissue>
    </source>
</reference>
<sequence>MPHISGYTPITTMDQEQYRIVSSPQKNAPKKKRTMGLRISSDSTMGGRKYQEDRILVSFDRKDDADYACLCVFDGHGGDQAAMYARDHLWENIKQQNGFFSRNKEEVMKAIRQGFHFTQSEMWKVRPFWPKTASGYASTAGTTVSMAIICGSDMYIAHVGDSRIAIGRQTSKGVEADVLTRDHKPSLPRELDRIHNAGGKVQKKSGVDRVVWTRTKNDHQGPLRRSTTKFEIPFLAVSRSLGDLWSYNFDSCEYIVSPDPEIWHHTIDPKSERFLILASDGLWNVASVYDCVSMVDQYNVHRLSKTGGLMKETISHKLVKRGMDLWNFRMLRADNITVITCFFEIPETLDDEDDRLELDSVRDWAKAGLRMKGPHPEEVSLVKPPLRRRQACPKLSSLENYNMDYCKGKDKRRGTDYRFPYWIDSDLGWHTNSLHQVPRVKTCSCSKVKNGVREVQARARHSSSSSKSSGSKVTMNKIMYPRPRVGEKRALDGGREDETPKKLKLDDGDRRRDSIQAGRSPDSSSSDIDVSPCSAGADCINHFQKRQEKPVLSPPLPSENSPNSENVELMTPSPSRRKSVRRSPRIQAAALTIPKSRRSCRIR</sequence>
<dbReference type="EMBL" id="MRZV01000774">
    <property type="protein sequence ID" value="PIK44479.1"/>
    <property type="molecule type" value="Genomic_DNA"/>
</dbReference>
<feature type="compositionally biased region" description="Basic and acidic residues" evidence="1">
    <location>
        <begin position="484"/>
        <end position="514"/>
    </location>
</feature>
<dbReference type="SMART" id="SM00332">
    <property type="entry name" value="PP2Cc"/>
    <property type="match status" value="1"/>
</dbReference>
<comment type="caution">
    <text evidence="3">The sequence shown here is derived from an EMBL/GenBank/DDBJ whole genome shotgun (WGS) entry which is preliminary data.</text>
</comment>